<gene>
    <name evidence="2" type="ORF">METZ01_LOCUS177428</name>
</gene>
<sequence length="83" mass="9522">MPGYIKPAVLTCVTNTYYIRYLGTMMRFLPFLLIAGLALVLMVEEVDASEDTEYENPEIQLKFNLKEDAESLTQQTKMPDEPE</sequence>
<name>A0A382CFC0_9ZZZZ</name>
<feature type="transmembrane region" description="Helical" evidence="1">
    <location>
        <begin position="25"/>
        <end position="43"/>
    </location>
</feature>
<evidence type="ECO:0000256" key="1">
    <source>
        <dbReference type="SAM" id="Phobius"/>
    </source>
</evidence>
<dbReference type="EMBL" id="UINC01034160">
    <property type="protein sequence ID" value="SVB24574.1"/>
    <property type="molecule type" value="Genomic_DNA"/>
</dbReference>
<dbReference type="AlphaFoldDB" id="A0A382CFC0"/>
<proteinExistence type="predicted"/>
<accession>A0A382CFC0</accession>
<organism evidence="2">
    <name type="scientific">marine metagenome</name>
    <dbReference type="NCBI Taxonomy" id="408172"/>
    <lineage>
        <taxon>unclassified sequences</taxon>
        <taxon>metagenomes</taxon>
        <taxon>ecological metagenomes</taxon>
    </lineage>
</organism>
<keyword evidence="1" id="KW-0812">Transmembrane</keyword>
<protein>
    <submittedName>
        <fullName evidence="2">Uncharacterized protein</fullName>
    </submittedName>
</protein>
<keyword evidence="1" id="KW-1133">Transmembrane helix</keyword>
<evidence type="ECO:0000313" key="2">
    <source>
        <dbReference type="EMBL" id="SVB24574.1"/>
    </source>
</evidence>
<feature type="non-terminal residue" evidence="2">
    <location>
        <position position="83"/>
    </location>
</feature>
<reference evidence="2" key="1">
    <citation type="submission" date="2018-05" db="EMBL/GenBank/DDBJ databases">
        <authorList>
            <person name="Lanie J.A."/>
            <person name="Ng W.-L."/>
            <person name="Kazmierczak K.M."/>
            <person name="Andrzejewski T.M."/>
            <person name="Davidsen T.M."/>
            <person name="Wayne K.J."/>
            <person name="Tettelin H."/>
            <person name="Glass J.I."/>
            <person name="Rusch D."/>
            <person name="Podicherti R."/>
            <person name="Tsui H.-C.T."/>
            <person name="Winkler M.E."/>
        </authorList>
    </citation>
    <scope>NUCLEOTIDE SEQUENCE</scope>
</reference>
<keyword evidence="1" id="KW-0472">Membrane</keyword>